<evidence type="ECO:0000313" key="4">
    <source>
        <dbReference type="Proteomes" id="UP000231962"/>
    </source>
</evidence>
<proteinExistence type="predicted"/>
<accession>A0A2M9ZMS5</accession>
<evidence type="ECO:0000313" key="3">
    <source>
        <dbReference type="EMBL" id="PJZ73314.1"/>
    </source>
</evidence>
<dbReference type="OrthoDB" id="341517at2"/>
<evidence type="ECO:0000313" key="2">
    <source>
        <dbReference type="EMBL" id="PJZ70125.1"/>
    </source>
</evidence>
<gene>
    <name evidence="2" type="ORF">CH360_07850</name>
    <name evidence="3" type="ORF">CH373_10105</name>
</gene>
<sequence>MANTEGTSLKDIFFKLGSAIFLGILVLMLIFTLLRSDLEQAGMDMITGKSAISAGSIAGESVGMDSFNAAKRYCFQAYQGAIPDNQLGDCAFMVLKGLYVSNQIAKTVGYTVSEETIRQSLWEEAQRRVKLSYRGAGYSDEEMEKPDQIYRQFLQEAPIRFRVEAAVQGSLQPILLKSELKKTDSELAEQSSASESTIDLNAIVYTEDDLIRISKNEIEPTEAQLKELYEKEKQDPSVALKQPDGHIPSFEERKSILRGKFLIEARKNALESLKGKIKLLQNEPDGLSKLSAMLGSSSISVRSKKLQDLKELNSSKGKFNLSSDKRFFQDLASQPFGQKRSSGPYRDGDKYAIAEFLAFHPGQAKPNLSKQLIRDSAVQVNGFLSEIPLALSEEITVERKVRTAPEE</sequence>
<protein>
    <submittedName>
        <fullName evidence="3">Uncharacterized protein</fullName>
    </submittedName>
</protein>
<comment type="caution">
    <text evidence="3">The sequence shown here is derived from an EMBL/GenBank/DDBJ whole genome shotgun (WGS) entry which is preliminary data.</text>
</comment>
<feature type="transmembrane region" description="Helical" evidence="1">
    <location>
        <begin position="12"/>
        <end position="34"/>
    </location>
</feature>
<dbReference type="AlphaFoldDB" id="A0A2M9ZMS5"/>
<dbReference type="Proteomes" id="UP000231962">
    <property type="component" value="Unassembled WGS sequence"/>
</dbReference>
<organism evidence="3 5">
    <name type="scientific">Leptospira perolatii</name>
    <dbReference type="NCBI Taxonomy" id="2023191"/>
    <lineage>
        <taxon>Bacteria</taxon>
        <taxon>Pseudomonadati</taxon>
        <taxon>Spirochaetota</taxon>
        <taxon>Spirochaetia</taxon>
        <taxon>Leptospirales</taxon>
        <taxon>Leptospiraceae</taxon>
        <taxon>Leptospira</taxon>
    </lineage>
</organism>
<evidence type="ECO:0000256" key="1">
    <source>
        <dbReference type="SAM" id="Phobius"/>
    </source>
</evidence>
<keyword evidence="1" id="KW-0812">Transmembrane</keyword>
<keyword evidence="4" id="KW-1185">Reference proteome</keyword>
<evidence type="ECO:0000313" key="5">
    <source>
        <dbReference type="Proteomes" id="UP000231990"/>
    </source>
</evidence>
<keyword evidence="1" id="KW-0472">Membrane</keyword>
<dbReference type="RefSeq" id="WP_100713461.1">
    <property type="nucleotide sequence ID" value="NZ_NPDY01000005.1"/>
</dbReference>
<reference evidence="4 5" key="1">
    <citation type="submission" date="2017-07" db="EMBL/GenBank/DDBJ databases">
        <title>Leptospira spp. isolated from tropical soils.</title>
        <authorList>
            <person name="Thibeaux R."/>
            <person name="Iraola G."/>
            <person name="Ferres I."/>
            <person name="Bierque E."/>
            <person name="Girault D."/>
            <person name="Soupe-Gilbert M.-E."/>
            <person name="Picardeau M."/>
            <person name="Goarant C."/>
        </authorList>
    </citation>
    <scope>NUCLEOTIDE SEQUENCE [LARGE SCALE GENOMIC DNA]</scope>
    <source>
        <strain evidence="3 5">FH1-B-B1</strain>
        <strain evidence="2 4">FH1-B-C1</strain>
    </source>
</reference>
<dbReference type="EMBL" id="NPDY01000005">
    <property type="protein sequence ID" value="PJZ70125.1"/>
    <property type="molecule type" value="Genomic_DNA"/>
</dbReference>
<dbReference type="Proteomes" id="UP000231990">
    <property type="component" value="Unassembled WGS sequence"/>
</dbReference>
<name>A0A2M9ZMS5_9LEPT</name>
<dbReference type="EMBL" id="NPDZ01000005">
    <property type="protein sequence ID" value="PJZ73314.1"/>
    <property type="molecule type" value="Genomic_DNA"/>
</dbReference>
<keyword evidence="1" id="KW-1133">Transmembrane helix</keyword>